<keyword evidence="4" id="KW-0067">ATP-binding</keyword>
<evidence type="ECO:0000313" key="5">
    <source>
        <dbReference type="EMBL" id="VDN41387.1"/>
    </source>
</evidence>
<evidence type="ECO:0000313" key="6">
    <source>
        <dbReference type="Proteomes" id="UP000281553"/>
    </source>
</evidence>
<name>A0A3P7P838_DIBLA</name>
<dbReference type="OrthoDB" id="6270663at2759"/>
<dbReference type="GO" id="GO:0004467">
    <property type="term" value="F:long-chain fatty acid-CoA ligase activity"/>
    <property type="evidence" value="ECO:0007669"/>
    <property type="project" value="TreeGrafter"/>
</dbReference>
<evidence type="ECO:0000256" key="2">
    <source>
        <dbReference type="ARBA" id="ARBA00022598"/>
    </source>
</evidence>
<dbReference type="Gene3D" id="3.40.50.12780">
    <property type="entry name" value="N-terminal domain of ligase-like"/>
    <property type="match status" value="1"/>
</dbReference>
<keyword evidence="3" id="KW-0547">Nucleotide-binding</keyword>
<dbReference type="Proteomes" id="UP000281553">
    <property type="component" value="Unassembled WGS sequence"/>
</dbReference>
<dbReference type="PANTHER" id="PTHR43272:SF83">
    <property type="entry name" value="ACYL-COA SYNTHETASE LONG-CHAIN, ISOFORM J"/>
    <property type="match status" value="1"/>
</dbReference>
<dbReference type="SUPFAM" id="SSF56801">
    <property type="entry name" value="Acetyl-CoA synthetase-like"/>
    <property type="match status" value="1"/>
</dbReference>
<evidence type="ECO:0000256" key="1">
    <source>
        <dbReference type="ARBA" id="ARBA00006432"/>
    </source>
</evidence>
<keyword evidence="2" id="KW-0436">Ligase</keyword>
<dbReference type="GO" id="GO:0005811">
    <property type="term" value="C:lipid droplet"/>
    <property type="evidence" value="ECO:0007669"/>
    <property type="project" value="TreeGrafter"/>
</dbReference>
<dbReference type="EMBL" id="UYRU01101240">
    <property type="protein sequence ID" value="VDN41387.1"/>
    <property type="molecule type" value="Genomic_DNA"/>
</dbReference>
<dbReference type="GO" id="GO:0005886">
    <property type="term" value="C:plasma membrane"/>
    <property type="evidence" value="ECO:0007669"/>
    <property type="project" value="TreeGrafter"/>
</dbReference>
<dbReference type="PANTHER" id="PTHR43272">
    <property type="entry name" value="LONG-CHAIN-FATTY-ACID--COA LIGASE"/>
    <property type="match status" value="1"/>
</dbReference>
<dbReference type="GO" id="GO:0005783">
    <property type="term" value="C:endoplasmic reticulum"/>
    <property type="evidence" value="ECO:0007669"/>
    <property type="project" value="TreeGrafter"/>
</dbReference>
<evidence type="ECO:0000256" key="3">
    <source>
        <dbReference type="ARBA" id="ARBA00022741"/>
    </source>
</evidence>
<sequence>MESGDLRGHHVGAPTPSIQIKLREWEDGGYSPYDKPSPRGEILIAGSPVTRGYYKNPTATAEAFITDSDGIRWFCTGAS</sequence>
<reference evidence="5 6" key="1">
    <citation type="submission" date="2018-11" db="EMBL/GenBank/DDBJ databases">
        <authorList>
            <consortium name="Pathogen Informatics"/>
        </authorList>
    </citation>
    <scope>NUCLEOTIDE SEQUENCE [LARGE SCALE GENOMIC DNA]</scope>
</reference>
<organism evidence="5 6">
    <name type="scientific">Dibothriocephalus latus</name>
    <name type="common">Fish tapeworm</name>
    <name type="synonym">Diphyllobothrium latum</name>
    <dbReference type="NCBI Taxonomy" id="60516"/>
    <lineage>
        <taxon>Eukaryota</taxon>
        <taxon>Metazoa</taxon>
        <taxon>Spiralia</taxon>
        <taxon>Lophotrochozoa</taxon>
        <taxon>Platyhelminthes</taxon>
        <taxon>Cestoda</taxon>
        <taxon>Eucestoda</taxon>
        <taxon>Diphyllobothriidea</taxon>
        <taxon>Diphyllobothriidae</taxon>
        <taxon>Dibothriocephalus</taxon>
    </lineage>
</organism>
<evidence type="ECO:0000256" key="4">
    <source>
        <dbReference type="ARBA" id="ARBA00022840"/>
    </source>
</evidence>
<accession>A0A3P7P838</accession>
<dbReference type="GO" id="GO:0005524">
    <property type="term" value="F:ATP binding"/>
    <property type="evidence" value="ECO:0007669"/>
    <property type="project" value="UniProtKB-KW"/>
</dbReference>
<proteinExistence type="inferred from homology"/>
<gene>
    <name evidence="5" type="ORF">DILT_LOCUS18532</name>
</gene>
<dbReference type="InterPro" id="IPR042099">
    <property type="entry name" value="ANL_N_sf"/>
</dbReference>
<keyword evidence="6" id="KW-1185">Reference proteome</keyword>
<dbReference type="GO" id="GO:0035336">
    <property type="term" value="P:long-chain fatty-acyl-CoA metabolic process"/>
    <property type="evidence" value="ECO:0007669"/>
    <property type="project" value="TreeGrafter"/>
</dbReference>
<dbReference type="AlphaFoldDB" id="A0A3P7P838"/>
<comment type="similarity">
    <text evidence="1">Belongs to the ATP-dependent AMP-binding enzyme family.</text>
</comment>
<protein>
    <submittedName>
        <fullName evidence="5">Uncharacterized protein</fullName>
    </submittedName>
</protein>
<dbReference type="GO" id="GO:0030182">
    <property type="term" value="P:neuron differentiation"/>
    <property type="evidence" value="ECO:0007669"/>
    <property type="project" value="TreeGrafter"/>
</dbReference>